<evidence type="ECO:0000313" key="15">
    <source>
        <dbReference type="Proteomes" id="UP000176992"/>
    </source>
</evidence>
<evidence type="ECO:0000256" key="11">
    <source>
        <dbReference type="NCBIfam" id="TIGR00665"/>
    </source>
</evidence>
<dbReference type="EMBL" id="MFIV01000060">
    <property type="protein sequence ID" value="OGF98829.1"/>
    <property type="molecule type" value="Genomic_DNA"/>
</dbReference>
<dbReference type="EC" id="5.6.2.3" evidence="11 12"/>
<evidence type="ECO:0000256" key="6">
    <source>
        <dbReference type="ARBA" id="ARBA00022806"/>
    </source>
</evidence>
<dbReference type="GO" id="GO:0005524">
    <property type="term" value="F:ATP binding"/>
    <property type="evidence" value="ECO:0007669"/>
    <property type="project" value="UniProtKB-UniRule"/>
</dbReference>
<keyword evidence="6 12" id="KW-0347">Helicase</keyword>
<dbReference type="NCBIfam" id="NF004384">
    <property type="entry name" value="PRK05748.1"/>
    <property type="match status" value="1"/>
</dbReference>
<proteinExistence type="inferred from homology"/>
<dbReference type="GO" id="GO:1990077">
    <property type="term" value="C:primosome complex"/>
    <property type="evidence" value="ECO:0007669"/>
    <property type="project" value="UniProtKB-UniRule"/>
</dbReference>
<dbReference type="InterPro" id="IPR027417">
    <property type="entry name" value="P-loop_NTPase"/>
</dbReference>
<keyword evidence="7 12" id="KW-0067">ATP-binding</keyword>
<dbReference type="SMART" id="SM00382">
    <property type="entry name" value="AAA"/>
    <property type="match status" value="1"/>
</dbReference>
<comment type="catalytic activity">
    <reaction evidence="10 12">
        <text>ATP + H2O = ADP + phosphate + H(+)</text>
        <dbReference type="Rhea" id="RHEA:13065"/>
        <dbReference type="ChEBI" id="CHEBI:15377"/>
        <dbReference type="ChEBI" id="CHEBI:15378"/>
        <dbReference type="ChEBI" id="CHEBI:30616"/>
        <dbReference type="ChEBI" id="CHEBI:43474"/>
        <dbReference type="ChEBI" id="CHEBI:456216"/>
        <dbReference type="EC" id="5.6.2.3"/>
    </reaction>
</comment>
<dbReference type="CDD" id="cd00984">
    <property type="entry name" value="DnaB_C"/>
    <property type="match status" value="1"/>
</dbReference>
<comment type="function">
    <text evidence="12">The main replicative DNA helicase, it participates in initiation and elongation during chromosome replication. Travels ahead of the DNA replisome, separating dsDNA into templates for DNA synthesis. A processive ATP-dependent 5'-3' DNA helicase it has DNA-dependent ATPase activity.</text>
</comment>
<dbReference type="AlphaFoldDB" id="A0A1F5YFA3"/>
<dbReference type="InterPro" id="IPR007694">
    <property type="entry name" value="DNA_helicase_DnaB-like_C"/>
</dbReference>
<evidence type="ECO:0000256" key="9">
    <source>
        <dbReference type="ARBA" id="ARBA00023235"/>
    </source>
</evidence>
<organism evidence="14 15">
    <name type="scientific">Candidatus Glassbacteria bacterium GWA2_58_10</name>
    <dbReference type="NCBI Taxonomy" id="1817865"/>
    <lineage>
        <taxon>Bacteria</taxon>
        <taxon>Candidatus Glassiibacteriota</taxon>
    </lineage>
</organism>
<evidence type="ECO:0000256" key="12">
    <source>
        <dbReference type="RuleBase" id="RU362085"/>
    </source>
</evidence>
<evidence type="ECO:0000256" key="3">
    <source>
        <dbReference type="ARBA" id="ARBA00022705"/>
    </source>
</evidence>
<keyword evidence="4 12" id="KW-0547">Nucleotide-binding</keyword>
<dbReference type="Gene3D" id="1.10.860.10">
    <property type="entry name" value="DNAb Helicase, Chain A"/>
    <property type="match status" value="1"/>
</dbReference>
<dbReference type="PANTHER" id="PTHR30153:SF2">
    <property type="entry name" value="REPLICATIVE DNA HELICASE"/>
    <property type="match status" value="1"/>
</dbReference>
<dbReference type="GO" id="GO:0006269">
    <property type="term" value="P:DNA replication, synthesis of primer"/>
    <property type="evidence" value="ECO:0007669"/>
    <property type="project" value="UniProtKB-UniRule"/>
</dbReference>
<name>A0A1F5YFA3_9BACT</name>
<sequence>MSGEAERNTPYDQDAEAGVLGAMLLDREAIGLAIEMLDPGCFYIEAHRKLYNGIVALYERSVEVDPVTLSDQLRKAGTLEEVGGLPFIYSIAGAVPTAANVLYHAEIVRDKSMLRKLIESCTEIIQEAYQPVEEVNGLVDTAEEKIFQIQDFRLKEGFSPVKPIIHDIINDLEARAQKDERMTGLPSGFRDLDELTVGFQKSDLVIVAGRPSMGKTAFCLNVALSMACATPHHPEQVPVAIFSLEMSKQQLVQRLLCSQARVTINKMRRARLTDLEWHNLTQAANRLFEAPLFIDDTPSISILEMRAKARRLYKKEKIGMLIVDYLQLMRTVGRVESRQQEVSFISRSLKALAKELNIPVMALSQLSRAVEGRTDQRPRLADLRESGAIEQDADLVIFIYRPELSGITEIDGHTTEGLAQVILEKNRNGPTGSVDLLFVKEFTSFENLSFREEMEG</sequence>
<evidence type="ECO:0000313" key="14">
    <source>
        <dbReference type="EMBL" id="OGF98829.1"/>
    </source>
</evidence>
<dbReference type="NCBIfam" id="TIGR00665">
    <property type="entry name" value="DnaB"/>
    <property type="match status" value="1"/>
</dbReference>
<dbReference type="Proteomes" id="UP000176992">
    <property type="component" value="Unassembled WGS sequence"/>
</dbReference>
<dbReference type="InterPro" id="IPR003593">
    <property type="entry name" value="AAA+_ATPase"/>
</dbReference>
<comment type="similarity">
    <text evidence="1 12">Belongs to the helicase family. DnaB subfamily.</text>
</comment>
<evidence type="ECO:0000256" key="8">
    <source>
        <dbReference type="ARBA" id="ARBA00023125"/>
    </source>
</evidence>
<dbReference type="Pfam" id="PF03796">
    <property type="entry name" value="DnaB_C"/>
    <property type="match status" value="1"/>
</dbReference>
<dbReference type="Pfam" id="PF00772">
    <property type="entry name" value="DnaB"/>
    <property type="match status" value="1"/>
</dbReference>
<dbReference type="SUPFAM" id="SSF48024">
    <property type="entry name" value="N-terminal domain of DnaB helicase"/>
    <property type="match status" value="1"/>
</dbReference>
<evidence type="ECO:0000256" key="7">
    <source>
        <dbReference type="ARBA" id="ARBA00022840"/>
    </source>
</evidence>
<accession>A0A1F5YFA3</accession>
<reference evidence="14 15" key="1">
    <citation type="journal article" date="2016" name="Nat. Commun.">
        <title>Thousands of microbial genomes shed light on interconnected biogeochemical processes in an aquifer system.</title>
        <authorList>
            <person name="Anantharaman K."/>
            <person name="Brown C.T."/>
            <person name="Hug L.A."/>
            <person name="Sharon I."/>
            <person name="Castelle C.J."/>
            <person name="Probst A.J."/>
            <person name="Thomas B.C."/>
            <person name="Singh A."/>
            <person name="Wilkins M.J."/>
            <person name="Karaoz U."/>
            <person name="Brodie E.L."/>
            <person name="Williams K.H."/>
            <person name="Hubbard S.S."/>
            <person name="Banfield J.F."/>
        </authorList>
    </citation>
    <scope>NUCLEOTIDE SEQUENCE [LARGE SCALE GENOMIC DNA]</scope>
</reference>
<dbReference type="PANTHER" id="PTHR30153">
    <property type="entry name" value="REPLICATIVE DNA HELICASE DNAB"/>
    <property type="match status" value="1"/>
</dbReference>
<evidence type="ECO:0000256" key="10">
    <source>
        <dbReference type="ARBA" id="ARBA00048954"/>
    </source>
</evidence>
<dbReference type="FunFam" id="1.10.860.10:FF:000001">
    <property type="entry name" value="Replicative DNA helicase"/>
    <property type="match status" value="1"/>
</dbReference>
<evidence type="ECO:0000256" key="4">
    <source>
        <dbReference type="ARBA" id="ARBA00022741"/>
    </source>
</evidence>
<evidence type="ECO:0000256" key="2">
    <source>
        <dbReference type="ARBA" id="ARBA00022515"/>
    </source>
</evidence>
<evidence type="ECO:0000259" key="13">
    <source>
        <dbReference type="PROSITE" id="PS51199"/>
    </source>
</evidence>
<dbReference type="InterPro" id="IPR007693">
    <property type="entry name" value="DNA_helicase_DnaB-like_N"/>
</dbReference>
<dbReference type="GO" id="GO:0005829">
    <property type="term" value="C:cytosol"/>
    <property type="evidence" value="ECO:0007669"/>
    <property type="project" value="TreeGrafter"/>
</dbReference>
<keyword evidence="2 12" id="KW-0639">Primosome</keyword>
<dbReference type="PROSITE" id="PS51199">
    <property type="entry name" value="SF4_HELICASE"/>
    <property type="match status" value="1"/>
</dbReference>
<dbReference type="InterPro" id="IPR036185">
    <property type="entry name" value="DNA_heli_DnaB-like_N_sf"/>
</dbReference>
<dbReference type="InterPro" id="IPR007692">
    <property type="entry name" value="DNA_helicase_DnaB"/>
</dbReference>
<feature type="domain" description="SF4 helicase" evidence="13">
    <location>
        <begin position="178"/>
        <end position="452"/>
    </location>
</feature>
<dbReference type="GO" id="GO:0043139">
    <property type="term" value="F:5'-3' DNA helicase activity"/>
    <property type="evidence" value="ECO:0007669"/>
    <property type="project" value="UniProtKB-EC"/>
</dbReference>
<gene>
    <name evidence="14" type="ORF">A2Z86_01675</name>
</gene>
<keyword evidence="5 12" id="KW-0378">Hydrolase</keyword>
<evidence type="ECO:0000256" key="1">
    <source>
        <dbReference type="ARBA" id="ARBA00008428"/>
    </source>
</evidence>
<keyword evidence="9" id="KW-0413">Isomerase</keyword>
<dbReference type="SUPFAM" id="SSF52540">
    <property type="entry name" value="P-loop containing nucleoside triphosphate hydrolases"/>
    <property type="match status" value="1"/>
</dbReference>
<evidence type="ECO:0000256" key="5">
    <source>
        <dbReference type="ARBA" id="ARBA00022801"/>
    </source>
</evidence>
<dbReference type="GO" id="GO:0003677">
    <property type="term" value="F:DNA binding"/>
    <property type="evidence" value="ECO:0007669"/>
    <property type="project" value="UniProtKB-UniRule"/>
</dbReference>
<keyword evidence="3 12" id="KW-0235">DNA replication</keyword>
<protein>
    <recommendedName>
        <fullName evidence="11 12">Replicative DNA helicase</fullName>
        <ecNumber evidence="11 12">5.6.2.3</ecNumber>
    </recommendedName>
</protein>
<keyword evidence="8 12" id="KW-0238">DNA-binding</keyword>
<dbReference type="InterPro" id="IPR016136">
    <property type="entry name" value="DNA_helicase_N/primase_C"/>
</dbReference>
<dbReference type="Gene3D" id="3.40.50.300">
    <property type="entry name" value="P-loop containing nucleotide triphosphate hydrolases"/>
    <property type="match status" value="1"/>
</dbReference>
<dbReference type="GO" id="GO:0016887">
    <property type="term" value="F:ATP hydrolysis activity"/>
    <property type="evidence" value="ECO:0007669"/>
    <property type="project" value="RHEA"/>
</dbReference>
<comment type="caution">
    <text evidence="14">The sequence shown here is derived from an EMBL/GenBank/DDBJ whole genome shotgun (WGS) entry which is preliminary data.</text>
</comment>